<reference evidence="2" key="2">
    <citation type="submission" date="2020-03" db="EMBL/GenBank/DDBJ databases">
        <title>Walnut 2.0.</title>
        <authorList>
            <person name="Marrano A."/>
            <person name="Britton M."/>
            <person name="Zimin A.V."/>
            <person name="Zaini P.A."/>
            <person name="Workman R."/>
            <person name="Puiu D."/>
            <person name="Bianco L."/>
            <person name="Allen B.J."/>
            <person name="Troggio M."/>
            <person name="Leslie C.A."/>
            <person name="Timp W."/>
            <person name="Dendekar A."/>
            <person name="Salzberg S.L."/>
            <person name="Neale D.B."/>
        </authorList>
    </citation>
    <scope>NUCLEOTIDE SEQUENCE</scope>
    <source>
        <tissue evidence="2">Leaves</tissue>
    </source>
</reference>
<comment type="caution">
    <text evidence="2">The sequence shown here is derived from an EMBL/GenBank/DDBJ whole genome shotgun (WGS) entry which is preliminary data.</text>
</comment>
<feature type="non-terminal residue" evidence="2">
    <location>
        <position position="291"/>
    </location>
</feature>
<sequence>ISPAIGQNFAVPLALAERSSSHYSNTIPAYIFETTLVKKKLEGKLVIVTGGASGIGEATAHLFAKHGARMVVIADIQEELGHQVAKSIGLNHSIFIRCDVTDEEQVKAMVEWTVKNYGQLDIMFSNAGILNKSDQTVLNLDLLAFDHLFAINVRAMAVCVKHAARAMVEGHVRGTIVCTASAAATMGSTHSTDYFMSKHAVLGLVRSASRQLGEHGIRVNCVSPSIVATPLACSKTGMDAEQLEKAVEPHASLKGVVLKVGHVADAVLFLASDDSGFVNGHNLVVDGCWVD</sequence>
<dbReference type="Pfam" id="PF13561">
    <property type="entry name" value="adh_short_C2"/>
    <property type="match status" value="1"/>
</dbReference>
<dbReference type="FunFam" id="3.40.50.720:FF:000084">
    <property type="entry name" value="Short-chain dehydrogenase reductase"/>
    <property type="match status" value="1"/>
</dbReference>
<gene>
    <name evidence="2" type="ORF">F2P56_019702</name>
</gene>
<dbReference type="PANTHER" id="PTHR42820:SF21">
    <property type="entry name" value="SHORT-CHAIN DEHYDROGENASE REDUCTASE 3B-LIKE"/>
    <property type="match status" value="1"/>
</dbReference>
<comment type="similarity">
    <text evidence="1">Belongs to the short-chain dehydrogenases/reductases (SDR) family.</text>
</comment>
<organism evidence="2 3">
    <name type="scientific">Juglans regia</name>
    <name type="common">English walnut</name>
    <dbReference type="NCBI Taxonomy" id="51240"/>
    <lineage>
        <taxon>Eukaryota</taxon>
        <taxon>Viridiplantae</taxon>
        <taxon>Streptophyta</taxon>
        <taxon>Embryophyta</taxon>
        <taxon>Tracheophyta</taxon>
        <taxon>Spermatophyta</taxon>
        <taxon>Magnoliopsida</taxon>
        <taxon>eudicotyledons</taxon>
        <taxon>Gunneridae</taxon>
        <taxon>Pentapetalae</taxon>
        <taxon>rosids</taxon>
        <taxon>fabids</taxon>
        <taxon>Fagales</taxon>
        <taxon>Juglandaceae</taxon>
        <taxon>Juglans</taxon>
    </lineage>
</organism>
<evidence type="ECO:0000313" key="2">
    <source>
        <dbReference type="EMBL" id="KAF5459784.1"/>
    </source>
</evidence>
<evidence type="ECO:0000313" key="3">
    <source>
        <dbReference type="Proteomes" id="UP000619265"/>
    </source>
</evidence>
<accession>A0A833UE79</accession>
<dbReference type="InterPro" id="IPR002347">
    <property type="entry name" value="SDR_fam"/>
</dbReference>
<evidence type="ECO:0000256" key="1">
    <source>
        <dbReference type="ARBA" id="ARBA00006484"/>
    </source>
</evidence>
<protein>
    <recommendedName>
        <fullName evidence="4">(+)-cis,trans-nepetalactol synthase NEPS1-like</fullName>
    </recommendedName>
</protein>
<dbReference type="PRINTS" id="PR00081">
    <property type="entry name" value="GDHRDH"/>
</dbReference>
<dbReference type="EMBL" id="LIHL02000009">
    <property type="protein sequence ID" value="KAF5459784.1"/>
    <property type="molecule type" value="Genomic_DNA"/>
</dbReference>
<proteinExistence type="inferred from homology"/>
<dbReference type="PANTHER" id="PTHR42820">
    <property type="entry name" value="SHORT-CHAIN DEHYDROGENASE REDUCTASE"/>
    <property type="match status" value="1"/>
</dbReference>
<dbReference type="Gene3D" id="3.40.50.720">
    <property type="entry name" value="NAD(P)-binding Rossmann-like Domain"/>
    <property type="match status" value="1"/>
</dbReference>
<dbReference type="SUPFAM" id="SSF51735">
    <property type="entry name" value="NAD(P)-binding Rossmann-fold domains"/>
    <property type="match status" value="1"/>
</dbReference>
<name>A0A833UE79_JUGRE</name>
<evidence type="ECO:0008006" key="4">
    <source>
        <dbReference type="Google" id="ProtNLM"/>
    </source>
</evidence>
<dbReference type="Proteomes" id="UP000619265">
    <property type="component" value="Unassembled WGS sequence"/>
</dbReference>
<dbReference type="InterPro" id="IPR036291">
    <property type="entry name" value="NAD(P)-bd_dom_sf"/>
</dbReference>
<dbReference type="Gramene" id="Jr09_02270_p1">
    <property type="protein sequence ID" value="cds.Jr09_02270_p1"/>
    <property type="gene ID" value="Jr09_02270"/>
</dbReference>
<reference evidence="2" key="1">
    <citation type="submission" date="2015-10" db="EMBL/GenBank/DDBJ databases">
        <authorList>
            <person name="Martinez-Garcia P.J."/>
            <person name="Crepeau M.W."/>
            <person name="Puiu D."/>
            <person name="Gonzalez-Ibeas D."/>
            <person name="Whalen J."/>
            <person name="Stevens K."/>
            <person name="Paul R."/>
            <person name="Butterfield T."/>
            <person name="Britton M."/>
            <person name="Reagan R."/>
            <person name="Chakraborty S."/>
            <person name="Walawage S.L."/>
            <person name="Vasquez-Gross H.A."/>
            <person name="Cardeno C."/>
            <person name="Famula R."/>
            <person name="Pratt K."/>
            <person name="Kuruganti S."/>
            <person name="Aradhya M.K."/>
            <person name="Leslie C.A."/>
            <person name="Dandekar A.M."/>
            <person name="Salzberg S.L."/>
            <person name="Wegrzyn J.L."/>
            <person name="Langley C.H."/>
            <person name="Neale D.B."/>
        </authorList>
    </citation>
    <scope>NUCLEOTIDE SEQUENCE</scope>
    <source>
        <tissue evidence="2">Leaves</tissue>
    </source>
</reference>
<dbReference type="AlphaFoldDB" id="A0A833UE79"/>
<dbReference type="PRINTS" id="PR00080">
    <property type="entry name" value="SDRFAMILY"/>
</dbReference>